<keyword evidence="1" id="KW-0812">Transmembrane</keyword>
<dbReference type="EMBL" id="CP009455">
    <property type="protein sequence ID" value="AIR89393.1"/>
    <property type="molecule type" value="Genomic_DNA"/>
</dbReference>
<reference evidence="2 3" key="1">
    <citation type="submission" date="2014-09" db="EMBL/GenBank/DDBJ databases">
        <authorList>
            <person name="Chan K.-G."/>
        </authorList>
    </citation>
    <scope>NUCLEOTIDE SEQUENCE [LARGE SCALE GENOMIC DNA]</scope>
    <source>
        <strain evidence="2 3">ND07</strain>
    </source>
</reference>
<protein>
    <submittedName>
        <fullName evidence="2">Cyanide insensitive terminal oxidase, subunit III</fullName>
    </submittedName>
</protein>
<organism evidence="2 3">
    <name type="scientific">Pseudomonas cremoricolorata</name>
    <dbReference type="NCBI Taxonomy" id="157783"/>
    <lineage>
        <taxon>Bacteria</taxon>
        <taxon>Pseudomonadati</taxon>
        <taxon>Pseudomonadota</taxon>
        <taxon>Gammaproteobacteria</taxon>
        <taxon>Pseudomonadales</taxon>
        <taxon>Pseudomonadaceae</taxon>
        <taxon>Pseudomonas</taxon>
    </lineage>
</organism>
<dbReference type="Pfam" id="PF10617">
    <property type="entry name" value="DUF2474"/>
    <property type="match status" value="1"/>
</dbReference>
<dbReference type="OrthoDB" id="6199137at2"/>
<feature type="transmembrane region" description="Helical" evidence="1">
    <location>
        <begin position="17"/>
        <end position="37"/>
    </location>
</feature>
<proteinExistence type="predicted"/>
<dbReference type="RefSeq" id="WP_038411982.1">
    <property type="nucleotide sequence ID" value="NZ_CP009455.1"/>
</dbReference>
<sequence>MTGEPDVQVKKPLWQRLGWLVLIWLASVATLGVAAWLMRLFMAAAGLTTH</sequence>
<accession>A0A089YC62</accession>
<evidence type="ECO:0000313" key="3">
    <source>
        <dbReference type="Proteomes" id="UP000029493"/>
    </source>
</evidence>
<dbReference type="Proteomes" id="UP000029493">
    <property type="component" value="Chromosome"/>
</dbReference>
<keyword evidence="3" id="KW-1185">Reference proteome</keyword>
<dbReference type="STRING" id="157783.LK03_08935"/>
<dbReference type="KEGG" id="psw:LK03_08935"/>
<evidence type="ECO:0000313" key="2">
    <source>
        <dbReference type="EMBL" id="AIR89393.1"/>
    </source>
</evidence>
<keyword evidence="1" id="KW-1133">Transmembrane helix</keyword>
<keyword evidence="1" id="KW-0472">Membrane</keyword>
<dbReference type="InterPro" id="IPR018895">
    <property type="entry name" value="DUF2474"/>
</dbReference>
<name>A0A089YC62_9PSED</name>
<gene>
    <name evidence="2" type="ORF">LK03_08935</name>
</gene>
<dbReference type="AlphaFoldDB" id="A0A089YC62"/>
<evidence type="ECO:0000256" key="1">
    <source>
        <dbReference type="SAM" id="Phobius"/>
    </source>
</evidence>